<dbReference type="CDD" id="cd03116">
    <property type="entry name" value="MobB"/>
    <property type="match status" value="1"/>
</dbReference>
<proteinExistence type="predicted"/>
<feature type="domain" description="Molybdopterin-guanine dinucleotide biosynthesis protein B (MobB)" evidence="1">
    <location>
        <begin position="3"/>
        <end position="136"/>
    </location>
</feature>
<comment type="caution">
    <text evidence="2">The sequence shown here is derived from an EMBL/GenBank/DDBJ whole genome shotgun (WGS) entry which is preliminary data.</text>
</comment>
<evidence type="ECO:0000313" key="2">
    <source>
        <dbReference type="EMBL" id="RCW76213.1"/>
    </source>
</evidence>
<dbReference type="PANTHER" id="PTHR40072:SF1">
    <property type="entry name" value="MOLYBDOPTERIN-GUANINE DINUCLEOTIDE BIOSYNTHESIS ADAPTER PROTEIN"/>
    <property type="match status" value="1"/>
</dbReference>
<dbReference type="Proteomes" id="UP000252884">
    <property type="component" value="Unassembled WGS sequence"/>
</dbReference>
<accession>A0A368Y7H3</accession>
<organism evidence="2 3">
    <name type="scientific">Pseudorhodoferax soli</name>
    <dbReference type="NCBI Taxonomy" id="545864"/>
    <lineage>
        <taxon>Bacteria</taxon>
        <taxon>Pseudomonadati</taxon>
        <taxon>Pseudomonadota</taxon>
        <taxon>Betaproteobacteria</taxon>
        <taxon>Burkholderiales</taxon>
        <taxon>Comamonadaceae</taxon>
    </lineage>
</organism>
<sequence length="177" mass="19658">MKVVGFVGYSGAGKTTLIERLIPLLKARGETVSVVKHAHHGFDIDTPGKDSWRHREAGAQEVVIASDRRLALLREYATEHAPTARGLVAELRQHVDWVLVEGFKHEDLPRLELRRAGDQRPARYPEDRHVRAVLTDAPAELQPAPLCPVLELNDVPALARWLADNAALFAHRLDPAA</sequence>
<dbReference type="InterPro" id="IPR052539">
    <property type="entry name" value="MGD_biosynthesis_adapter"/>
</dbReference>
<dbReference type="Gene3D" id="3.40.50.300">
    <property type="entry name" value="P-loop containing nucleotide triphosphate hydrolases"/>
    <property type="match status" value="1"/>
</dbReference>
<dbReference type="InterPro" id="IPR027417">
    <property type="entry name" value="P-loop_NTPase"/>
</dbReference>
<evidence type="ECO:0000313" key="3">
    <source>
        <dbReference type="Proteomes" id="UP000252884"/>
    </source>
</evidence>
<dbReference type="GO" id="GO:0006777">
    <property type="term" value="P:Mo-molybdopterin cofactor biosynthetic process"/>
    <property type="evidence" value="ECO:0007669"/>
    <property type="project" value="InterPro"/>
</dbReference>
<protein>
    <submittedName>
        <fullName evidence="2">Molybdopterin guanine dinucleotide biosynthesis accessory protein MobB</fullName>
    </submittedName>
</protein>
<reference evidence="2 3" key="1">
    <citation type="submission" date="2018-07" db="EMBL/GenBank/DDBJ databases">
        <title>Genomic Encyclopedia of Type Strains, Phase IV (KMG-IV): sequencing the most valuable type-strain genomes for metagenomic binning, comparative biology and taxonomic classification.</title>
        <authorList>
            <person name="Goeker M."/>
        </authorList>
    </citation>
    <scope>NUCLEOTIDE SEQUENCE [LARGE SCALE GENOMIC DNA]</scope>
    <source>
        <strain evidence="2 3">DSM 21634</strain>
    </source>
</reference>
<dbReference type="Pfam" id="PF03205">
    <property type="entry name" value="MobB"/>
    <property type="match status" value="1"/>
</dbReference>
<evidence type="ECO:0000259" key="1">
    <source>
        <dbReference type="Pfam" id="PF03205"/>
    </source>
</evidence>
<dbReference type="InterPro" id="IPR004435">
    <property type="entry name" value="MobB_dom"/>
</dbReference>
<keyword evidence="3" id="KW-1185">Reference proteome</keyword>
<dbReference type="AlphaFoldDB" id="A0A368Y7H3"/>
<dbReference type="SUPFAM" id="SSF52540">
    <property type="entry name" value="P-loop containing nucleoside triphosphate hydrolases"/>
    <property type="match status" value="1"/>
</dbReference>
<dbReference type="RefSeq" id="WP_114466143.1">
    <property type="nucleotide sequence ID" value="NZ_QPJK01000001.1"/>
</dbReference>
<dbReference type="GO" id="GO:0005525">
    <property type="term" value="F:GTP binding"/>
    <property type="evidence" value="ECO:0007669"/>
    <property type="project" value="InterPro"/>
</dbReference>
<dbReference type="OrthoDB" id="9804758at2"/>
<gene>
    <name evidence="2" type="ORF">DES41_101819</name>
</gene>
<dbReference type="NCBIfam" id="TIGR00176">
    <property type="entry name" value="mobB"/>
    <property type="match status" value="1"/>
</dbReference>
<name>A0A368Y7H3_9BURK</name>
<dbReference type="PANTHER" id="PTHR40072">
    <property type="entry name" value="MOLYBDOPTERIN-GUANINE DINUCLEOTIDE BIOSYNTHESIS ADAPTER PROTEIN-RELATED"/>
    <property type="match status" value="1"/>
</dbReference>
<dbReference type="EMBL" id="QPJK01000001">
    <property type="protein sequence ID" value="RCW76213.1"/>
    <property type="molecule type" value="Genomic_DNA"/>
</dbReference>